<proteinExistence type="predicted"/>
<gene>
    <name evidence="1" type="ORF">ABNK63_01695</name>
</gene>
<sequence>MKFETLMLRGLFIACLAVCGLIFGAMVTTTPASVRLAGSHSLRTILLAAPSSCALPPDGVMCAQLGTASPLNG</sequence>
<dbReference type="AlphaFoldDB" id="A0AAU7QLL2"/>
<accession>A0AAU7QLL2</accession>
<evidence type="ECO:0000313" key="1">
    <source>
        <dbReference type="EMBL" id="XBS90381.1"/>
    </source>
</evidence>
<reference evidence="1" key="1">
    <citation type="submission" date="2024-06" db="EMBL/GenBank/DDBJ databases">
        <authorList>
            <person name="Sun Y."/>
        </authorList>
    </citation>
    <scope>NUCLEOTIDE SEQUENCE</scope>
    <source>
        <strain evidence="1">IGA1.0</strain>
    </source>
</reference>
<protein>
    <submittedName>
        <fullName evidence="1">Uncharacterized protein</fullName>
    </submittedName>
</protein>
<organism evidence="1">
    <name type="scientific">Rhodanobacter sp. IGA1.0</name>
    <dbReference type="NCBI Taxonomy" id="3158582"/>
    <lineage>
        <taxon>Bacteria</taxon>
        <taxon>Pseudomonadati</taxon>
        <taxon>Pseudomonadota</taxon>
        <taxon>Gammaproteobacteria</taxon>
        <taxon>Lysobacterales</taxon>
        <taxon>Rhodanobacteraceae</taxon>
        <taxon>Rhodanobacter</taxon>
    </lineage>
</organism>
<dbReference type="EMBL" id="CP157948">
    <property type="protein sequence ID" value="XBS90381.1"/>
    <property type="molecule type" value="Genomic_DNA"/>
</dbReference>
<name>A0AAU7QLL2_9GAMM</name>
<dbReference type="RefSeq" id="WP_007804214.1">
    <property type="nucleotide sequence ID" value="NZ_CP157948.1"/>
</dbReference>